<comment type="similarity">
    <text evidence="2">Belongs to the EXO84 family.</text>
</comment>
<reference evidence="10" key="1">
    <citation type="submission" date="2020-05" db="EMBL/GenBank/DDBJ databases">
        <title>Mycena genomes resolve the evolution of fungal bioluminescence.</title>
        <authorList>
            <person name="Tsai I.J."/>
        </authorList>
    </citation>
    <scope>NUCLEOTIDE SEQUENCE</scope>
    <source>
        <strain evidence="10">CCC161011</strain>
    </source>
</reference>
<dbReference type="GO" id="GO:0006887">
    <property type="term" value="P:exocytosis"/>
    <property type="evidence" value="ECO:0007669"/>
    <property type="project" value="UniProtKB-KW"/>
</dbReference>
<dbReference type="PANTHER" id="PTHR21426:SF12">
    <property type="entry name" value="EXOCYST COMPLEX COMPONENT 8"/>
    <property type="match status" value="1"/>
</dbReference>
<name>A0A8H6XWG1_9AGAR</name>
<dbReference type="Gene3D" id="2.30.29.30">
    <property type="entry name" value="Pleckstrin-homology domain (PH domain)/Phosphotyrosine-binding domain (PTB)"/>
    <property type="match status" value="2"/>
</dbReference>
<gene>
    <name evidence="10" type="ORF">MVEN_01510400</name>
</gene>
<evidence type="ECO:0000313" key="11">
    <source>
        <dbReference type="Proteomes" id="UP000620124"/>
    </source>
</evidence>
<dbReference type="InterPro" id="IPR011993">
    <property type="entry name" value="PH-like_dom_sf"/>
</dbReference>
<evidence type="ECO:0000256" key="4">
    <source>
        <dbReference type="ARBA" id="ARBA00022448"/>
    </source>
</evidence>
<dbReference type="Pfam" id="PF25345">
    <property type="entry name" value="PH_EXO84"/>
    <property type="match status" value="2"/>
</dbReference>
<feature type="region of interest" description="Disordered" evidence="8">
    <location>
        <begin position="272"/>
        <end position="302"/>
    </location>
</feature>
<dbReference type="OrthoDB" id="642193at2759"/>
<evidence type="ECO:0000256" key="7">
    <source>
        <dbReference type="SAM" id="Coils"/>
    </source>
</evidence>
<feature type="domain" description="Exocyst component Exo84 C-terminal" evidence="9">
    <location>
        <begin position="334"/>
        <end position="528"/>
    </location>
</feature>
<dbReference type="GO" id="GO:0030133">
    <property type="term" value="C:transport vesicle"/>
    <property type="evidence" value="ECO:0007669"/>
    <property type="project" value="UniProtKB-SubCell"/>
</dbReference>
<dbReference type="InterPro" id="IPR042561">
    <property type="entry name" value="Exo84_C_1"/>
</dbReference>
<feature type="compositionally biased region" description="Basic and acidic residues" evidence="8">
    <location>
        <begin position="272"/>
        <end position="286"/>
    </location>
</feature>
<sequence>MFPQFPPCRDYRGRQRAREQDEVVMDRNAGRGDRGVDDKKLLDKDDFDPDAFLKIKLANSTESELKSLQSSLRNAKDDTASDLQRNVFKNYAEFVMISKEISTLENEMLELKESLSEYKSMPSLLHIPDPTSTSSSGLSSYRRSSVADLRIMYFNQMQTLHAQVEGSAKFAPTTPGRHVVAEVDGVIALNAATYKPTGKVKFVVLDDVVLVARRRRRTGGGGGERGGSISEGMTNVFKIRQGKETHVYRTETPADKKSLLSQFRHVAEELAAKKRKEREGEHERRKSMWNGGGGAADFGNSDRMPPVPDWMADLARRADPDGTDAKEKAERDARWTGEWADELTVAIALREWEKATALVETGRGKLSTTPPLQAKLPTLTTQLTAALLQSLSQPSNRKSTVTSLISLLLRLNAGPAARTAFLNMRSQVMRSHVRRIRFEGHIGAYVGDLAFVYFTGIKHTADWFLASFQENEVASAFIDWTKKQIEDYGELFRRQVYSTDADQKVVDDALKITYAQSKKLLQDYGLDFRFLFSDVLSEHPKDNVQVPPTFTLRGHQVAKPPRHTPASLNLTNSNINNVASPPPLSTAPATSVASAYSSNTTPAASALNTSTRETPPPVPLTSSRSGFRDRERERPLATAPLTIVPDAPPLVSPTPRRTRSPPPERGIAASYDAGDPADTAHSRHDRRTRASTACLPRRAEPWTWHALLRCRRGAQTVLAAS</sequence>
<comment type="caution">
    <text evidence="10">The sequence shown here is derived from an EMBL/GenBank/DDBJ whole genome shotgun (WGS) entry which is preliminary data.</text>
</comment>
<evidence type="ECO:0000256" key="2">
    <source>
        <dbReference type="ARBA" id="ARBA00007210"/>
    </source>
</evidence>
<dbReference type="Gene3D" id="1.20.58.1210">
    <property type="entry name" value="Exo84p, N-terminal helical domain"/>
    <property type="match status" value="1"/>
</dbReference>
<evidence type="ECO:0000256" key="8">
    <source>
        <dbReference type="SAM" id="MobiDB-lite"/>
    </source>
</evidence>
<feature type="compositionally biased region" description="Basic and acidic residues" evidence="8">
    <location>
        <begin position="626"/>
        <end position="635"/>
    </location>
</feature>
<evidence type="ECO:0000256" key="3">
    <source>
        <dbReference type="ARBA" id="ARBA00021269"/>
    </source>
</evidence>
<accession>A0A8H6XWG1</accession>
<feature type="compositionally biased region" description="Basic and acidic residues" evidence="8">
    <location>
        <begin position="9"/>
        <end position="37"/>
    </location>
</feature>
<dbReference type="Proteomes" id="UP000620124">
    <property type="component" value="Unassembled WGS sequence"/>
</dbReference>
<dbReference type="InterPro" id="IPR042560">
    <property type="entry name" value="Exo84_C_2"/>
</dbReference>
<dbReference type="AlphaFoldDB" id="A0A8H6XWG1"/>
<keyword evidence="6" id="KW-0653">Protein transport</keyword>
<dbReference type="Pfam" id="PF16528">
    <property type="entry name" value="Exo84_C"/>
    <property type="match status" value="1"/>
</dbReference>
<dbReference type="SUPFAM" id="SSF74788">
    <property type="entry name" value="Cullin repeat-like"/>
    <property type="match status" value="1"/>
</dbReference>
<feature type="region of interest" description="Disordered" evidence="8">
    <location>
        <begin position="1"/>
        <end position="37"/>
    </location>
</feature>
<dbReference type="Gene3D" id="1.20.58.1220">
    <property type="entry name" value="Exo84p, C-terminal helical domain"/>
    <property type="match status" value="1"/>
</dbReference>
<organism evidence="10 11">
    <name type="scientific">Mycena venus</name>
    <dbReference type="NCBI Taxonomy" id="2733690"/>
    <lineage>
        <taxon>Eukaryota</taxon>
        <taxon>Fungi</taxon>
        <taxon>Dikarya</taxon>
        <taxon>Basidiomycota</taxon>
        <taxon>Agaricomycotina</taxon>
        <taxon>Agaricomycetes</taxon>
        <taxon>Agaricomycetidae</taxon>
        <taxon>Agaricales</taxon>
        <taxon>Marasmiineae</taxon>
        <taxon>Mycenaceae</taxon>
        <taxon>Mycena</taxon>
    </lineage>
</organism>
<dbReference type="GO" id="GO:0000145">
    <property type="term" value="C:exocyst"/>
    <property type="evidence" value="ECO:0007669"/>
    <property type="project" value="InterPro"/>
</dbReference>
<feature type="region of interest" description="Disordered" evidence="8">
    <location>
        <begin position="576"/>
        <end position="691"/>
    </location>
</feature>
<dbReference type="Pfam" id="PF08700">
    <property type="entry name" value="VPS51_Exo84_N"/>
    <property type="match status" value="1"/>
</dbReference>
<proteinExistence type="inferred from homology"/>
<dbReference type="GO" id="GO:0006893">
    <property type="term" value="P:Golgi to plasma membrane transport"/>
    <property type="evidence" value="ECO:0007669"/>
    <property type="project" value="TreeGrafter"/>
</dbReference>
<dbReference type="EMBL" id="JACAZI010000012">
    <property type="protein sequence ID" value="KAF7347540.1"/>
    <property type="molecule type" value="Genomic_DNA"/>
</dbReference>
<keyword evidence="7" id="KW-0175">Coiled coil</keyword>
<evidence type="ECO:0000259" key="9">
    <source>
        <dbReference type="Pfam" id="PF16528"/>
    </source>
</evidence>
<keyword evidence="11" id="KW-1185">Reference proteome</keyword>
<dbReference type="InterPro" id="IPR033961">
    <property type="entry name" value="Exo84"/>
</dbReference>
<dbReference type="InterPro" id="IPR016159">
    <property type="entry name" value="Cullin_repeat-like_dom_sf"/>
</dbReference>
<dbReference type="SUPFAM" id="SSF50729">
    <property type="entry name" value="PH domain-like"/>
    <property type="match status" value="1"/>
</dbReference>
<keyword evidence="5" id="KW-0268">Exocytosis</keyword>
<evidence type="ECO:0000256" key="1">
    <source>
        <dbReference type="ARBA" id="ARBA00004398"/>
    </source>
</evidence>
<dbReference type="GO" id="GO:0015031">
    <property type="term" value="P:protein transport"/>
    <property type="evidence" value="ECO:0007669"/>
    <property type="project" value="UniProtKB-KW"/>
</dbReference>
<feature type="coiled-coil region" evidence="7">
    <location>
        <begin position="58"/>
        <end position="121"/>
    </location>
</feature>
<dbReference type="InterPro" id="IPR032403">
    <property type="entry name" value="Exo84_C"/>
</dbReference>
<protein>
    <recommendedName>
        <fullName evidence="3">Exocyst complex component EXO84</fullName>
    </recommendedName>
</protein>
<feature type="compositionally biased region" description="Polar residues" evidence="8">
    <location>
        <begin position="599"/>
        <end position="613"/>
    </location>
</feature>
<keyword evidence="4" id="KW-0813">Transport</keyword>
<dbReference type="PANTHER" id="PTHR21426">
    <property type="entry name" value="EXOCYST COMPLEX COMPONENT 8"/>
    <property type="match status" value="1"/>
</dbReference>
<evidence type="ECO:0000313" key="10">
    <source>
        <dbReference type="EMBL" id="KAF7347540.1"/>
    </source>
</evidence>
<comment type="subcellular location">
    <subcellularLocation>
        <location evidence="1">Cytoplasmic vesicle</location>
        <location evidence="1">Secretory vesicle</location>
    </subcellularLocation>
</comment>
<evidence type="ECO:0000256" key="5">
    <source>
        <dbReference type="ARBA" id="ARBA00022483"/>
    </source>
</evidence>
<feature type="compositionally biased region" description="Low complexity" evidence="8">
    <location>
        <begin position="586"/>
        <end position="598"/>
    </location>
</feature>
<evidence type="ECO:0000256" key="6">
    <source>
        <dbReference type="ARBA" id="ARBA00022927"/>
    </source>
</evidence>